<evidence type="ECO:0000256" key="1">
    <source>
        <dbReference type="ARBA" id="ARBA00010641"/>
    </source>
</evidence>
<feature type="domain" description="RNA polymerase sigma-70 region 2" evidence="6">
    <location>
        <begin position="27"/>
        <end position="90"/>
    </location>
</feature>
<sequence length="255" mass="29884">MPFSQNMLVNKLKEGDKEAYLFFCDNYSSEIYNLAYKMLGNREDAEDITQDTIVQVYCNIKGFKGNSSLYTWVYRITKNLCLKHLQDKKRSSFSSLEKIIYKEQSEKAAKSFSAIEKKFYINQIKEGCLIGLLKCLSFYQRAVFILNVLFDVEIKYLAQILDKSENATRILIHRSKKNIKSFLCRNCFLYNSNNFCKCENLIEFSLKRGWIEESSPDKVDGIPDLSLERIENELMGLKKIIYLYKDLEKNLLMSL</sequence>
<proteinExistence type="inferred from homology"/>
<dbReference type="EMBL" id="CP046640">
    <property type="protein sequence ID" value="QTL99008.1"/>
    <property type="molecule type" value="Genomic_DNA"/>
</dbReference>
<dbReference type="InterPro" id="IPR014284">
    <property type="entry name" value="RNA_pol_sigma-70_dom"/>
</dbReference>
<dbReference type="Pfam" id="PF04542">
    <property type="entry name" value="Sigma70_r2"/>
    <property type="match status" value="1"/>
</dbReference>
<gene>
    <name evidence="8" type="ORF">GM661_14080</name>
</gene>
<dbReference type="PANTHER" id="PTHR43133:SF8">
    <property type="entry name" value="RNA POLYMERASE SIGMA FACTOR HI_1459-RELATED"/>
    <property type="match status" value="1"/>
</dbReference>
<dbReference type="KEGG" id="ifn:GM661_14080"/>
<dbReference type="InterPro" id="IPR013324">
    <property type="entry name" value="RNA_pol_sigma_r3/r4-like"/>
</dbReference>
<keyword evidence="5" id="KW-0804">Transcription</keyword>
<evidence type="ECO:0000256" key="3">
    <source>
        <dbReference type="ARBA" id="ARBA00023082"/>
    </source>
</evidence>
<reference evidence="8" key="1">
    <citation type="submission" date="2019-12" db="EMBL/GenBank/DDBJ databases">
        <authorList>
            <person name="zhang j."/>
            <person name="sun C.M."/>
        </authorList>
    </citation>
    <scope>NUCLEOTIDE SEQUENCE</scope>
    <source>
        <strain evidence="8">NS-1</strain>
    </source>
</reference>
<dbReference type="AlphaFoldDB" id="A0A8A7KGY7"/>
<evidence type="ECO:0000259" key="6">
    <source>
        <dbReference type="Pfam" id="PF04542"/>
    </source>
</evidence>
<dbReference type="SUPFAM" id="SSF88946">
    <property type="entry name" value="Sigma2 domain of RNA polymerase sigma factors"/>
    <property type="match status" value="1"/>
</dbReference>
<dbReference type="PANTHER" id="PTHR43133">
    <property type="entry name" value="RNA POLYMERASE ECF-TYPE SIGMA FACTO"/>
    <property type="match status" value="1"/>
</dbReference>
<dbReference type="Pfam" id="PF08281">
    <property type="entry name" value="Sigma70_r4_2"/>
    <property type="match status" value="1"/>
</dbReference>
<organism evidence="8 9">
    <name type="scientific">Iocasia fonsfrigidae</name>
    <dbReference type="NCBI Taxonomy" id="2682810"/>
    <lineage>
        <taxon>Bacteria</taxon>
        <taxon>Bacillati</taxon>
        <taxon>Bacillota</taxon>
        <taxon>Clostridia</taxon>
        <taxon>Halanaerobiales</taxon>
        <taxon>Halanaerobiaceae</taxon>
        <taxon>Iocasia</taxon>
    </lineage>
</organism>
<dbReference type="Proteomes" id="UP000665020">
    <property type="component" value="Chromosome"/>
</dbReference>
<evidence type="ECO:0000313" key="9">
    <source>
        <dbReference type="Proteomes" id="UP000665020"/>
    </source>
</evidence>
<keyword evidence="9" id="KW-1185">Reference proteome</keyword>
<dbReference type="RefSeq" id="WP_230867404.1">
    <property type="nucleotide sequence ID" value="NZ_CP046640.1"/>
</dbReference>
<dbReference type="GO" id="GO:0016987">
    <property type="term" value="F:sigma factor activity"/>
    <property type="evidence" value="ECO:0007669"/>
    <property type="project" value="UniProtKB-KW"/>
</dbReference>
<dbReference type="InterPro" id="IPR013249">
    <property type="entry name" value="RNA_pol_sigma70_r4_t2"/>
</dbReference>
<dbReference type="GO" id="GO:0006352">
    <property type="term" value="P:DNA-templated transcription initiation"/>
    <property type="evidence" value="ECO:0007669"/>
    <property type="project" value="InterPro"/>
</dbReference>
<keyword evidence="3" id="KW-0731">Sigma factor</keyword>
<keyword evidence="4" id="KW-0238">DNA-binding</keyword>
<evidence type="ECO:0000256" key="2">
    <source>
        <dbReference type="ARBA" id="ARBA00023015"/>
    </source>
</evidence>
<dbReference type="SUPFAM" id="SSF88659">
    <property type="entry name" value="Sigma3 and sigma4 domains of RNA polymerase sigma factors"/>
    <property type="match status" value="1"/>
</dbReference>
<evidence type="ECO:0000313" key="8">
    <source>
        <dbReference type="EMBL" id="QTL99008.1"/>
    </source>
</evidence>
<dbReference type="NCBIfam" id="TIGR02937">
    <property type="entry name" value="sigma70-ECF"/>
    <property type="match status" value="1"/>
</dbReference>
<dbReference type="InterPro" id="IPR013325">
    <property type="entry name" value="RNA_pol_sigma_r2"/>
</dbReference>
<evidence type="ECO:0000256" key="4">
    <source>
        <dbReference type="ARBA" id="ARBA00023125"/>
    </source>
</evidence>
<dbReference type="InterPro" id="IPR007627">
    <property type="entry name" value="RNA_pol_sigma70_r2"/>
</dbReference>
<comment type="similarity">
    <text evidence="1">Belongs to the sigma-70 factor family. ECF subfamily.</text>
</comment>
<keyword evidence="2" id="KW-0805">Transcription regulation</keyword>
<feature type="domain" description="RNA polymerase sigma factor 70 region 4 type 2" evidence="7">
    <location>
        <begin position="128"/>
        <end position="178"/>
    </location>
</feature>
<dbReference type="Gene3D" id="1.10.1740.10">
    <property type="match status" value="1"/>
</dbReference>
<evidence type="ECO:0000259" key="7">
    <source>
        <dbReference type="Pfam" id="PF08281"/>
    </source>
</evidence>
<protein>
    <submittedName>
        <fullName evidence="8">Sigma-70 family RNA polymerase sigma factor</fullName>
    </submittedName>
</protein>
<dbReference type="InterPro" id="IPR039425">
    <property type="entry name" value="RNA_pol_sigma-70-like"/>
</dbReference>
<accession>A0A8A7KGY7</accession>
<evidence type="ECO:0000256" key="5">
    <source>
        <dbReference type="ARBA" id="ARBA00023163"/>
    </source>
</evidence>
<dbReference type="GO" id="GO:0003677">
    <property type="term" value="F:DNA binding"/>
    <property type="evidence" value="ECO:0007669"/>
    <property type="project" value="UniProtKB-KW"/>
</dbReference>
<name>A0A8A7KGY7_9FIRM</name>